<feature type="signal peptide" evidence="6">
    <location>
        <begin position="1"/>
        <end position="22"/>
    </location>
</feature>
<dbReference type="InterPro" id="IPR007688">
    <property type="entry name" value="Conjugal_tfr_TrbL/VirB6"/>
</dbReference>
<keyword evidence="4 5" id="KW-0472">Membrane</keyword>
<dbReference type="AlphaFoldDB" id="A0A383LEM9"/>
<feature type="chain" id="PRO_5042357310" evidence="6">
    <location>
        <begin position="23"/>
        <end position="360"/>
    </location>
</feature>
<feature type="transmembrane region" description="Helical" evidence="5">
    <location>
        <begin position="235"/>
        <end position="255"/>
    </location>
</feature>
<evidence type="ECO:0000256" key="1">
    <source>
        <dbReference type="ARBA" id="ARBA00004141"/>
    </source>
</evidence>
<evidence type="ECO:0000256" key="3">
    <source>
        <dbReference type="ARBA" id="ARBA00022989"/>
    </source>
</evidence>
<reference evidence="9 10" key="1">
    <citation type="submission" date="2015-10" db="EMBL/GenBank/DDBJ databases">
        <title>The utility of whole genome sequencing in characterizing Acinetobacter epidemiology and analyzing hospital outbreaks.</title>
        <authorList>
            <person name="Ozer E.A."/>
            <person name="Fitzpatrick M.A."/>
            <person name="Hauser A.R."/>
        </authorList>
    </citation>
    <scope>NUCLEOTIDE SEQUENCE [LARGE SCALE GENOMIC DNA]</scope>
    <source>
        <strain evidence="9 10">ABBL072</strain>
    </source>
</reference>
<feature type="transmembrane region" description="Helical" evidence="5">
    <location>
        <begin position="304"/>
        <end position="324"/>
    </location>
</feature>
<feature type="transmembrane region" description="Helical" evidence="5">
    <location>
        <begin position="267"/>
        <end position="292"/>
    </location>
</feature>
<dbReference type="EMBL" id="LLGC01000140">
    <property type="protein sequence ID" value="KQE06534.1"/>
    <property type="molecule type" value="Genomic_DNA"/>
</dbReference>
<feature type="transmembrane region" description="Helical" evidence="5">
    <location>
        <begin position="95"/>
        <end position="113"/>
    </location>
</feature>
<comment type="subcellular location">
    <subcellularLocation>
        <location evidence="1">Membrane</location>
        <topology evidence="1">Multi-pass membrane protein</topology>
    </subcellularLocation>
</comment>
<keyword evidence="2 5" id="KW-0812">Transmembrane</keyword>
<proteinExistence type="predicted"/>
<gene>
    <name evidence="9" type="ORF">APD33_15400</name>
    <name evidence="7" type="ORF">MKP18_003994</name>
    <name evidence="8" type="ORF">MKP18_003995</name>
</gene>
<dbReference type="GO" id="GO:0016020">
    <property type="term" value="C:membrane"/>
    <property type="evidence" value="ECO:0007669"/>
    <property type="project" value="UniProtKB-SubCell"/>
</dbReference>
<evidence type="ECO:0000256" key="4">
    <source>
        <dbReference type="ARBA" id="ARBA00023136"/>
    </source>
</evidence>
<keyword evidence="6" id="KW-0732">Signal</keyword>
<evidence type="ECO:0000256" key="6">
    <source>
        <dbReference type="SAM" id="SignalP"/>
    </source>
</evidence>
<evidence type="ECO:0000313" key="9">
    <source>
        <dbReference type="EMBL" id="KQE06534.1"/>
    </source>
</evidence>
<organism evidence="9 10">
    <name type="scientific">Acinetobacter baumannii</name>
    <dbReference type="NCBI Taxonomy" id="470"/>
    <lineage>
        <taxon>Bacteria</taxon>
        <taxon>Pseudomonadati</taxon>
        <taxon>Pseudomonadota</taxon>
        <taxon>Gammaproteobacteria</taxon>
        <taxon>Moraxellales</taxon>
        <taxon>Moraxellaceae</taxon>
        <taxon>Acinetobacter</taxon>
        <taxon>Acinetobacter calcoaceticus/baumannii complex</taxon>
    </lineage>
</organism>
<dbReference type="RefSeq" id="WP_000713588.1">
    <property type="nucleotide sequence ID" value="NZ_CAJHFC010000044.1"/>
</dbReference>
<feature type="transmembrane region" description="Helical" evidence="5">
    <location>
        <begin position="133"/>
        <end position="153"/>
    </location>
</feature>
<sequence>MKKFIYIFLIFFSFLGISSVHAVENYTPGQDLGNPDGSITIPNAATGVTGKNKVSKEIGNVTQQGMGTLDKLMEAIQSNLEQSLKSSLQNYYQKITAPLIYVFSGFILIWMTFQGFKMMLGMAVDFQSVVSNFIIMMIIWSIVFSWDAFYPYIAEVFLEDIPNLISEMTGHDTQSTFTTFVTIVFDVVTESFKNVDMGITNVVSGFFFVLVYLVLLLEAVILCVIFFLIWTLCKMVIAILVVVAPIFIAAAMFPATRKYATNWLQAVLTPNAIILLTIVTCDLFLSGVITAYDNVVGENGGSNFVVAFVLMITIGLVIGMFYLIPRIAISLVGSGFEASSSGTQGVMGGFKSGMKKLFSK</sequence>
<dbReference type="Pfam" id="PF04610">
    <property type="entry name" value="TrbL"/>
    <property type="match status" value="1"/>
</dbReference>
<comment type="caution">
    <text evidence="9">The sequence shown here is derived from an EMBL/GenBank/DDBJ whole genome shotgun (WGS) entry which is preliminary data.</text>
</comment>
<evidence type="ECO:0000313" key="8">
    <source>
        <dbReference type="EMBL" id="EMN1073608.1"/>
    </source>
</evidence>
<name>A0A383LEM9_ACIBA</name>
<protein>
    <submittedName>
        <fullName evidence="9">Conjugal transfer protein TrbL</fullName>
    </submittedName>
    <submittedName>
        <fullName evidence="7">Type IV secretion system protein</fullName>
    </submittedName>
</protein>
<dbReference type="GO" id="GO:0030255">
    <property type="term" value="P:protein secretion by the type IV secretion system"/>
    <property type="evidence" value="ECO:0007669"/>
    <property type="project" value="InterPro"/>
</dbReference>
<reference evidence="7" key="2">
    <citation type="submission" date="2023-06" db="EMBL/GenBank/DDBJ databases">
        <authorList>
            <consortium name="Clinical and Environmental Microbiology Branch: Whole genome sequencing antimicrobial resistance pathogens in the healthcare setting"/>
        </authorList>
    </citation>
    <scope>NUCLEOTIDE SEQUENCE</scope>
    <source>
        <strain evidence="7">2021GN-00227</strain>
    </source>
</reference>
<dbReference type="EMBL" id="ABFEVW020000048">
    <property type="protein sequence ID" value="EKU3570510.1"/>
    <property type="molecule type" value="Genomic_DNA"/>
</dbReference>
<feature type="transmembrane region" description="Helical" evidence="5">
    <location>
        <begin position="204"/>
        <end position="229"/>
    </location>
</feature>
<dbReference type="EMBL" id="ABFEVW030000049">
    <property type="protein sequence ID" value="EMN1073608.1"/>
    <property type="molecule type" value="Genomic_DNA"/>
</dbReference>
<keyword evidence="3 5" id="KW-1133">Transmembrane helix</keyword>
<evidence type="ECO:0000313" key="10">
    <source>
        <dbReference type="Proteomes" id="UP000051449"/>
    </source>
</evidence>
<accession>A0A383LEM9</accession>
<evidence type="ECO:0000256" key="5">
    <source>
        <dbReference type="SAM" id="Phobius"/>
    </source>
</evidence>
<dbReference type="Proteomes" id="UP000051449">
    <property type="component" value="Unassembled WGS sequence"/>
</dbReference>
<evidence type="ECO:0000256" key="2">
    <source>
        <dbReference type="ARBA" id="ARBA00022692"/>
    </source>
</evidence>
<evidence type="ECO:0000313" key="7">
    <source>
        <dbReference type="EMBL" id="EKU3570510.1"/>
    </source>
</evidence>